<evidence type="ECO:0000313" key="1">
    <source>
        <dbReference type="EMBL" id="MFC5602446.1"/>
    </source>
</evidence>
<protein>
    <submittedName>
        <fullName evidence="1">Uncharacterized protein</fullName>
    </submittedName>
</protein>
<keyword evidence="2" id="KW-1185">Reference proteome</keyword>
<gene>
    <name evidence="1" type="ORF">ACFPTP_04370</name>
</gene>
<accession>A0ABW0TVS8</accession>
<dbReference type="EMBL" id="JBHSNP010000009">
    <property type="protein sequence ID" value="MFC5602446.1"/>
    <property type="molecule type" value="Genomic_DNA"/>
</dbReference>
<name>A0ABW0TVS8_9BACL</name>
<comment type="caution">
    <text evidence="1">The sequence shown here is derived from an EMBL/GenBank/DDBJ whole genome shotgun (WGS) entry which is preliminary data.</text>
</comment>
<sequence length="103" mass="11997">MRPKKKMVFLVTLALVLSLLGYFGSINAVGESTTVNIEVIKKDKSSQEQWIVLSNDRKIYIEEFSIWALIEENEKYTIVYDQMKKTGRYKLRIIVPGDYQGQF</sequence>
<proteinExistence type="predicted"/>
<organism evidence="1 2">
    <name type="scientific">Sporosarcina koreensis</name>
    <dbReference type="NCBI Taxonomy" id="334735"/>
    <lineage>
        <taxon>Bacteria</taxon>
        <taxon>Bacillati</taxon>
        <taxon>Bacillota</taxon>
        <taxon>Bacilli</taxon>
        <taxon>Bacillales</taxon>
        <taxon>Caryophanaceae</taxon>
        <taxon>Sporosarcina</taxon>
    </lineage>
</organism>
<reference evidence="2" key="1">
    <citation type="journal article" date="2019" name="Int. J. Syst. Evol. Microbiol.">
        <title>The Global Catalogue of Microorganisms (GCM) 10K type strain sequencing project: providing services to taxonomists for standard genome sequencing and annotation.</title>
        <authorList>
            <consortium name="The Broad Institute Genomics Platform"/>
            <consortium name="The Broad Institute Genome Sequencing Center for Infectious Disease"/>
            <person name="Wu L."/>
            <person name="Ma J."/>
        </authorList>
    </citation>
    <scope>NUCLEOTIDE SEQUENCE [LARGE SCALE GENOMIC DNA]</scope>
    <source>
        <strain evidence="2">KACC 11299</strain>
    </source>
</reference>
<evidence type="ECO:0000313" key="2">
    <source>
        <dbReference type="Proteomes" id="UP001596071"/>
    </source>
</evidence>
<dbReference type="RefSeq" id="WP_381442535.1">
    <property type="nucleotide sequence ID" value="NZ_JBHSNP010000009.1"/>
</dbReference>
<dbReference type="Proteomes" id="UP001596071">
    <property type="component" value="Unassembled WGS sequence"/>
</dbReference>